<keyword evidence="4" id="KW-0731">Sigma factor</keyword>
<protein>
    <recommendedName>
        <fullName evidence="2">RNA polymerase sigma factor SigS</fullName>
    </recommendedName>
</protein>
<comment type="similarity">
    <text evidence="1">Belongs to the sigma-70 factor family.</text>
</comment>
<accession>A0ABU7XLT7</accession>
<evidence type="ECO:0000256" key="2">
    <source>
        <dbReference type="ARBA" id="ARBA00021245"/>
    </source>
</evidence>
<dbReference type="InterPro" id="IPR014327">
    <property type="entry name" value="RNA_pol_sigma70_bacteroid"/>
</dbReference>
<feature type="domain" description="HTH luxR-type" evidence="7">
    <location>
        <begin position="139"/>
        <end position="166"/>
    </location>
</feature>
<comment type="function">
    <text evidence="6">Sigma factors are initiation factors that promote the attachment of RNA polymerase to specific initiation sites and are then released. Sigma-S contributes to the protection against external stress, thus playing a role in cellular fitness and survival.</text>
</comment>
<dbReference type="NCBIfam" id="TIGR02985">
    <property type="entry name" value="Sig70_bacteroi1"/>
    <property type="match status" value="1"/>
</dbReference>
<dbReference type="InterPro" id="IPR013249">
    <property type="entry name" value="RNA_pol_sigma70_r4_t2"/>
</dbReference>
<dbReference type="InterPro" id="IPR036388">
    <property type="entry name" value="WH-like_DNA-bd_sf"/>
</dbReference>
<evidence type="ECO:0000256" key="3">
    <source>
        <dbReference type="ARBA" id="ARBA00023015"/>
    </source>
</evidence>
<evidence type="ECO:0000259" key="7">
    <source>
        <dbReference type="PROSITE" id="PS00622"/>
    </source>
</evidence>
<dbReference type="Pfam" id="PF04542">
    <property type="entry name" value="Sigma70_r2"/>
    <property type="match status" value="1"/>
</dbReference>
<dbReference type="InterPro" id="IPR016032">
    <property type="entry name" value="Sig_transdc_resp-reg_C-effctor"/>
</dbReference>
<dbReference type="SUPFAM" id="SSF88946">
    <property type="entry name" value="Sigma2 domain of RNA polymerase sigma factors"/>
    <property type="match status" value="1"/>
</dbReference>
<evidence type="ECO:0000313" key="9">
    <source>
        <dbReference type="Proteomes" id="UP001337305"/>
    </source>
</evidence>
<dbReference type="InterPro" id="IPR039425">
    <property type="entry name" value="RNA_pol_sigma-70-like"/>
</dbReference>
<dbReference type="InterPro" id="IPR014284">
    <property type="entry name" value="RNA_pol_sigma-70_dom"/>
</dbReference>
<keyword evidence="5" id="KW-0804">Transcription</keyword>
<evidence type="ECO:0000313" key="8">
    <source>
        <dbReference type="EMBL" id="MEF3831680.1"/>
    </source>
</evidence>
<evidence type="ECO:0000256" key="6">
    <source>
        <dbReference type="ARBA" id="ARBA00024701"/>
    </source>
</evidence>
<organism evidence="8 9">
    <name type="scientific">Flavivirga spongiicola</name>
    <dbReference type="NCBI Taxonomy" id="421621"/>
    <lineage>
        <taxon>Bacteria</taxon>
        <taxon>Pseudomonadati</taxon>
        <taxon>Bacteroidota</taxon>
        <taxon>Flavobacteriia</taxon>
        <taxon>Flavobacteriales</taxon>
        <taxon>Flavobacteriaceae</taxon>
        <taxon>Flavivirga</taxon>
    </lineage>
</organism>
<dbReference type="SUPFAM" id="SSF46894">
    <property type="entry name" value="C-terminal effector domain of the bipartite response regulators"/>
    <property type="match status" value="1"/>
</dbReference>
<dbReference type="CDD" id="cd06171">
    <property type="entry name" value="Sigma70_r4"/>
    <property type="match status" value="1"/>
</dbReference>
<dbReference type="InterPro" id="IPR007627">
    <property type="entry name" value="RNA_pol_sigma70_r2"/>
</dbReference>
<dbReference type="EMBL" id="JAODOP010000001">
    <property type="protein sequence ID" value="MEF3831680.1"/>
    <property type="molecule type" value="Genomic_DNA"/>
</dbReference>
<dbReference type="Proteomes" id="UP001337305">
    <property type="component" value="Unassembled WGS sequence"/>
</dbReference>
<evidence type="ECO:0000256" key="5">
    <source>
        <dbReference type="ARBA" id="ARBA00023163"/>
    </source>
</evidence>
<name>A0ABU7XLT7_9FLAO</name>
<dbReference type="PRINTS" id="PR00038">
    <property type="entry name" value="HTHLUXR"/>
</dbReference>
<dbReference type="NCBIfam" id="TIGR02937">
    <property type="entry name" value="sigma70-ECF"/>
    <property type="match status" value="1"/>
</dbReference>
<dbReference type="Gene3D" id="1.10.10.10">
    <property type="entry name" value="Winged helix-like DNA-binding domain superfamily/Winged helix DNA-binding domain"/>
    <property type="match status" value="1"/>
</dbReference>
<dbReference type="InterPro" id="IPR000792">
    <property type="entry name" value="Tscrpt_reg_LuxR_C"/>
</dbReference>
<dbReference type="RefSeq" id="WP_303308686.1">
    <property type="nucleotide sequence ID" value="NZ_JAODOP010000001.1"/>
</dbReference>
<sequence>MLSSQNIIVDIKQGNKDSFKEFFDDFYPILCSFANKFLKNPNQSKDAAQEALVKFWEKRKEFDDIQGVKSFLYVVVKNNCLNVLKKSKNNVDLSLLKELESESFFKKNIINQETFMIVRNAINKLPSRQKEIIELSLRGLKNPEIATQLEISPHTVHTAKKNAYRKLREILKDKYYLLLLI</sequence>
<keyword evidence="9" id="KW-1185">Reference proteome</keyword>
<dbReference type="PANTHER" id="PTHR43133:SF46">
    <property type="entry name" value="RNA POLYMERASE SIGMA-70 FACTOR ECF SUBFAMILY"/>
    <property type="match status" value="1"/>
</dbReference>
<comment type="caution">
    <text evidence="8">The sequence shown here is derived from an EMBL/GenBank/DDBJ whole genome shotgun (WGS) entry which is preliminary data.</text>
</comment>
<proteinExistence type="inferred from homology"/>
<evidence type="ECO:0000256" key="1">
    <source>
        <dbReference type="ARBA" id="ARBA00007788"/>
    </source>
</evidence>
<dbReference type="SMART" id="SM00421">
    <property type="entry name" value="HTH_LUXR"/>
    <property type="match status" value="1"/>
</dbReference>
<keyword evidence="3" id="KW-0805">Transcription regulation</keyword>
<dbReference type="PROSITE" id="PS00622">
    <property type="entry name" value="HTH_LUXR_1"/>
    <property type="match status" value="1"/>
</dbReference>
<reference evidence="8 9" key="1">
    <citation type="submission" date="2022-09" db="EMBL/GenBank/DDBJ databases">
        <title>Genome sequencing of Flavivirga sp. MEBiC05379.</title>
        <authorList>
            <person name="Oh H.-M."/>
            <person name="Kwon K.K."/>
            <person name="Park M.J."/>
            <person name="Yang S.-H."/>
        </authorList>
    </citation>
    <scope>NUCLEOTIDE SEQUENCE [LARGE SCALE GENOMIC DNA]</scope>
    <source>
        <strain evidence="8 9">MEBiC05379</strain>
    </source>
</reference>
<dbReference type="PANTHER" id="PTHR43133">
    <property type="entry name" value="RNA POLYMERASE ECF-TYPE SIGMA FACTO"/>
    <property type="match status" value="1"/>
</dbReference>
<gene>
    <name evidence="8" type="ORF">N1F79_00935</name>
</gene>
<dbReference type="Gene3D" id="1.10.1740.10">
    <property type="match status" value="1"/>
</dbReference>
<dbReference type="Pfam" id="PF08281">
    <property type="entry name" value="Sigma70_r4_2"/>
    <property type="match status" value="1"/>
</dbReference>
<dbReference type="InterPro" id="IPR013325">
    <property type="entry name" value="RNA_pol_sigma_r2"/>
</dbReference>
<evidence type="ECO:0000256" key="4">
    <source>
        <dbReference type="ARBA" id="ARBA00023082"/>
    </source>
</evidence>